<keyword evidence="4" id="KW-1185">Reference proteome</keyword>
<dbReference type="eggNOG" id="ENOG502S9HY">
    <property type="taxonomic scope" value="Eukaryota"/>
</dbReference>
<feature type="chain" id="PRO_5003836043" evidence="2">
    <location>
        <begin position="23"/>
        <end position="459"/>
    </location>
</feature>
<dbReference type="GO" id="GO:0005524">
    <property type="term" value="F:ATP binding"/>
    <property type="evidence" value="ECO:0007669"/>
    <property type="project" value="InterPro"/>
</dbReference>
<gene>
    <name evidence="3" type="ORF">THAOC_35755</name>
</gene>
<sequence length="459" mass="52900">MVVFNRLAFAVVLSGLANNGCAFAPPSGGCSRSFRCTRLPANTDFDDDWHSDYDGSKFDRFNDDHRRGARRPARKAPKAYLGPNGHDYQKTADSGPNKSRFTDDEVHELLATRLQAKFSKDFQFADKIQAELIHGGVFVHDGMKEYRVDGMPYDSFKNGVKRNKLDQQYSRSPYSEDPDGANDSLIDKLVRERTKFKMARDFTRADLVREGLRTKFNILIDDRLKQWSVGGDFGPEHRAAREMADKFSNRGYLKSKSSLDLEDEEEEYIQSHVDSRAKAKKDRQYETADKIRLDLAQRFDVTINDKLKLWSIGGVIEELGGRQGKPKGVYTRRGGGDLTAEEEETIVKMLSDRYQAKKQKQFDVADEMRDELMQTYSVRIDDRSAEWRIDTNEYAEAGANELTSEEREYVDAKLKVRFNLKRDRMYSEADAIRDELAERFSIRVDDRCKEWRVESEALV</sequence>
<dbReference type="GO" id="GO:0006418">
    <property type="term" value="P:tRNA aminoacylation for protein translation"/>
    <property type="evidence" value="ECO:0007669"/>
    <property type="project" value="InterPro"/>
</dbReference>
<dbReference type="InterPro" id="IPR009080">
    <property type="entry name" value="tRNAsynth_Ia_anticodon-bd"/>
</dbReference>
<evidence type="ECO:0000256" key="2">
    <source>
        <dbReference type="SAM" id="SignalP"/>
    </source>
</evidence>
<accession>K0R2X3</accession>
<evidence type="ECO:0000256" key="1">
    <source>
        <dbReference type="SAM" id="MobiDB-lite"/>
    </source>
</evidence>
<reference evidence="3 4" key="1">
    <citation type="journal article" date="2012" name="Genome Biol.">
        <title>Genome and low-iron response of an oceanic diatom adapted to chronic iron limitation.</title>
        <authorList>
            <person name="Lommer M."/>
            <person name="Specht M."/>
            <person name="Roy A.S."/>
            <person name="Kraemer L."/>
            <person name="Andreson R."/>
            <person name="Gutowska M.A."/>
            <person name="Wolf J."/>
            <person name="Bergner S.V."/>
            <person name="Schilhabel M.B."/>
            <person name="Klostermeier U.C."/>
            <person name="Beiko R.G."/>
            <person name="Rosenstiel P."/>
            <person name="Hippler M."/>
            <person name="Laroche J."/>
        </authorList>
    </citation>
    <scope>NUCLEOTIDE SEQUENCE [LARGE SCALE GENOMIC DNA]</scope>
    <source>
        <strain evidence="3 4">CCMP1005</strain>
    </source>
</reference>
<feature type="region of interest" description="Disordered" evidence="1">
    <location>
        <begin position="60"/>
        <end position="99"/>
    </location>
</feature>
<proteinExistence type="predicted"/>
<dbReference type="Proteomes" id="UP000266841">
    <property type="component" value="Unassembled WGS sequence"/>
</dbReference>
<dbReference type="OrthoDB" id="47021at2759"/>
<comment type="caution">
    <text evidence="3">The sequence shown here is derived from an EMBL/GenBank/DDBJ whole genome shotgun (WGS) entry which is preliminary data.</text>
</comment>
<protein>
    <submittedName>
        <fullName evidence="3">Uncharacterized protein</fullName>
    </submittedName>
</protein>
<dbReference type="Gene3D" id="1.20.120.1910">
    <property type="entry name" value="Cysteine-tRNA ligase, C-terminal anti-codon recognition domain"/>
    <property type="match status" value="3"/>
</dbReference>
<dbReference type="EMBL" id="AGNL01048377">
    <property type="protein sequence ID" value="EJK45624.1"/>
    <property type="molecule type" value="Genomic_DNA"/>
</dbReference>
<evidence type="ECO:0000313" key="4">
    <source>
        <dbReference type="Proteomes" id="UP000266841"/>
    </source>
</evidence>
<keyword evidence="2" id="KW-0732">Signal</keyword>
<dbReference type="SUPFAM" id="SSF47323">
    <property type="entry name" value="Anticodon-binding domain of a subclass of class I aminoacyl-tRNA synthetases"/>
    <property type="match status" value="1"/>
</dbReference>
<feature type="signal peptide" evidence="2">
    <location>
        <begin position="1"/>
        <end position="22"/>
    </location>
</feature>
<dbReference type="GO" id="GO:0004812">
    <property type="term" value="F:aminoacyl-tRNA ligase activity"/>
    <property type="evidence" value="ECO:0007669"/>
    <property type="project" value="InterPro"/>
</dbReference>
<feature type="compositionally biased region" description="Basic residues" evidence="1">
    <location>
        <begin position="67"/>
        <end position="77"/>
    </location>
</feature>
<name>K0R2X3_THAOC</name>
<organism evidence="3 4">
    <name type="scientific">Thalassiosira oceanica</name>
    <name type="common">Marine diatom</name>
    <dbReference type="NCBI Taxonomy" id="159749"/>
    <lineage>
        <taxon>Eukaryota</taxon>
        <taxon>Sar</taxon>
        <taxon>Stramenopiles</taxon>
        <taxon>Ochrophyta</taxon>
        <taxon>Bacillariophyta</taxon>
        <taxon>Coscinodiscophyceae</taxon>
        <taxon>Thalassiosirophycidae</taxon>
        <taxon>Thalassiosirales</taxon>
        <taxon>Thalassiosiraceae</taxon>
        <taxon>Thalassiosira</taxon>
    </lineage>
</organism>
<evidence type="ECO:0000313" key="3">
    <source>
        <dbReference type="EMBL" id="EJK45624.1"/>
    </source>
</evidence>
<dbReference type="AlphaFoldDB" id="K0R2X3"/>